<keyword evidence="1" id="KW-0812">Transmembrane</keyword>
<evidence type="ECO:0000313" key="3">
    <source>
        <dbReference type="Proteomes" id="UP000011115"/>
    </source>
</evidence>
<reference evidence="3" key="1">
    <citation type="journal article" date="2011" name="Nature">
        <title>Genome sequence and analysis of the tuber crop potato.</title>
        <authorList>
            <consortium name="The Potato Genome Sequencing Consortium"/>
        </authorList>
    </citation>
    <scope>NUCLEOTIDE SEQUENCE [LARGE SCALE GENOMIC DNA]</scope>
    <source>
        <strain evidence="3">cv. DM1-3 516 R44</strain>
    </source>
</reference>
<dbReference type="PaxDb" id="4113-PGSC0003DMT400048216"/>
<evidence type="ECO:0000313" key="2">
    <source>
        <dbReference type="EnsemblPlants" id="PGSC0003DMT400048216"/>
    </source>
</evidence>
<dbReference type="AlphaFoldDB" id="M1BM38"/>
<proteinExistence type="predicted"/>
<name>M1BM38_SOLTU</name>
<keyword evidence="3" id="KW-1185">Reference proteome</keyword>
<dbReference type="Proteomes" id="UP000011115">
    <property type="component" value="Unassembled WGS sequence"/>
</dbReference>
<dbReference type="HOGENOM" id="CLU_2089068_0_0_1"/>
<sequence length="117" mass="13405">MKFEGSDIVRSPESKIEARGSLELIHFVLKYMRIEENHKGEGELYIWVLFAGARSFGFCRWFRLDLMVVVGGAHGCFLVACCWFRAAGCWSFKLVHWSGVSPQNCRSCRIKTPAKQQ</sequence>
<feature type="transmembrane region" description="Helical" evidence="1">
    <location>
        <begin position="64"/>
        <end position="86"/>
    </location>
</feature>
<dbReference type="InParanoid" id="M1BM38"/>
<protein>
    <submittedName>
        <fullName evidence="2">Uncharacterized protein</fullName>
    </submittedName>
</protein>
<organism evidence="2 3">
    <name type="scientific">Solanum tuberosum</name>
    <name type="common">Potato</name>
    <dbReference type="NCBI Taxonomy" id="4113"/>
    <lineage>
        <taxon>Eukaryota</taxon>
        <taxon>Viridiplantae</taxon>
        <taxon>Streptophyta</taxon>
        <taxon>Embryophyta</taxon>
        <taxon>Tracheophyta</taxon>
        <taxon>Spermatophyta</taxon>
        <taxon>Magnoliopsida</taxon>
        <taxon>eudicotyledons</taxon>
        <taxon>Gunneridae</taxon>
        <taxon>Pentapetalae</taxon>
        <taxon>asterids</taxon>
        <taxon>lamiids</taxon>
        <taxon>Solanales</taxon>
        <taxon>Solanaceae</taxon>
        <taxon>Solanoideae</taxon>
        <taxon>Solaneae</taxon>
        <taxon>Solanum</taxon>
    </lineage>
</organism>
<dbReference type="EnsemblPlants" id="PGSC0003DMT400048216">
    <property type="protein sequence ID" value="PGSC0003DMT400048216"/>
    <property type="gene ID" value="PGSC0003DMG400018729"/>
</dbReference>
<keyword evidence="1" id="KW-1133">Transmembrane helix</keyword>
<evidence type="ECO:0000256" key="1">
    <source>
        <dbReference type="SAM" id="Phobius"/>
    </source>
</evidence>
<keyword evidence="1" id="KW-0472">Membrane</keyword>
<dbReference type="Gramene" id="RHC11H1G1576.2.1">
    <property type="protein sequence ID" value="RHC11H1G1576.2.1.cds.1"/>
    <property type="gene ID" value="RHC11H1G1576.2"/>
</dbReference>
<dbReference type="Gramene" id="PGSC0003DMT400048216">
    <property type="protein sequence ID" value="PGSC0003DMT400048216"/>
    <property type="gene ID" value="PGSC0003DMG400018729"/>
</dbReference>
<reference evidence="2" key="2">
    <citation type="submission" date="2015-06" db="UniProtKB">
        <authorList>
            <consortium name="EnsemblPlants"/>
        </authorList>
    </citation>
    <scope>IDENTIFICATION</scope>
    <source>
        <strain evidence="2">DM1-3 516 R44</strain>
    </source>
</reference>
<accession>M1BM38</accession>